<evidence type="ECO:0000313" key="3">
    <source>
        <dbReference type="Proteomes" id="UP000766246"/>
    </source>
</evidence>
<dbReference type="SUPFAM" id="SSF64376">
    <property type="entry name" value="YlxR-like"/>
    <property type="match status" value="1"/>
</dbReference>
<evidence type="ECO:0000313" key="2">
    <source>
        <dbReference type="EMBL" id="MBE5919783.1"/>
    </source>
</evidence>
<dbReference type="Gene3D" id="3.30.1230.10">
    <property type="entry name" value="YlxR-like"/>
    <property type="match status" value="1"/>
</dbReference>
<accession>A0A927UBF2</accession>
<gene>
    <name evidence="2" type="ORF">E7272_08045</name>
</gene>
<dbReference type="CDD" id="cd00279">
    <property type="entry name" value="YlxR"/>
    <property type="match status" value="1"/>
</dbReference>
<dbReference type="InterPro" id="IPR037465">
    <property type="entry name" value="YlxR"/>
</dbReference>
<dbReference type="PANTHER" id="PTHR34215">
    <property type="entry name" value="BLL0784 PROTEIN"/>
    <property type="match status" value="1"/>
</dbReference>
<dbReference type="NCBIfam" id="NF047356">
    <property type="entry name" value="RNA_bind_RnpM"/>
    <property type="match status" value="1"/>
</dbReference>
<protein>
    <submittedName>
        <fullName evidence="2">YlxR family protein</fullName>
    </submittedName>
</protein>
<sequence length="88" mass="10279">MDTKQLPLRKCVACNGMFEKYKLFRLVRLSDGIHLDLTYKMQGRGAYVCKNKSCIDLALKKKGFNRSLRQAVPTEVFDNLYMELENDR</sequence>
<organism evidence="2 3">
    <name type="scientific">Pseudobutyrivibrio ruminis</name>
    <dbReference type="NCBI Taxonomy" id="46206"/>
    <lineage>
        <taxon>Bacteria</taxon>
        <taxon>Bacillati</taxon>
        <taxon>Bacillota</taxon>
        <taxon>Clostridia</taxon>
        <taxon>Lachnospirales</taxon>
        <taxon>Lachnospiraceae</taxon>
        <taxon>Pseudobutyrivibrio</taxon>
    </lineage>
</organism>
<dbReference type="PANTHER" id="PTHR34215:SF1">
    <property type="entry name" value="YLXR DOMAIN-CONTAINING PROTEIN"/>
    <property type="match status" value="1"/>
</dbReference>
<reference evidence="2" key="1">
    <citation type="submission" date="2019-04" db="EMBL/GenBank/DDBJ databases">
        <title>Evolution of Biomass-Degrading Anaerobic Consortia Revealed by Metagenomics.</title>
        <authorList>
            <person name="Peng X."/>
        </authorList>
    </citation>
    <scope>NUCLEOTIDE SEQUENCE</scope>
    <source>
        <strain evidence="2">SIG311</strain>
    </source>
</reference>
<dbReference type="InterPro" id="IPR007393">
    <property type="entry name" value="YlxR_dom"/>
</dbReference>
<dbReference type="Pfam" id="PF04296">
    <property type="entry name" value="YlxR"/>
    <property type="match status" value="1"/>
</dbReference>
<dbReference type="InterPro" id="IPR035931">
    <property type="entry name" value="YlxR-like_sf"/>
</dbReference>
<evidence type="ECO:0000259" key="1">
    <source>
        <dbReference type="Pfam" id="PF04296"/>
    </source>
</evidence>
<name>A0A927UBF2_9FIRM</name>
<dbReference type="Proteomes" id="UP000766246">
    <property type="component" value="Unassembled WGS sequence"/>
</dbReference>
<comment type="caution">
    <text evidence="2">The sequence shown here is derived from an EMBL/GenBank/DDBJ whole genome shotgun (WGS) entry which is preliminary data.</text>
</comment>
<proteinExistence type="predicted"/>
<feature type="domain" description="YlxR" evidence="1">
    <location>
        <begin position="9"/>
        <end position="80"/>
    </location>
</feature>
<dbReference type="AlphaFoldDB" id="A0A927UBF2"/>
<dbReference type="EMBL" id="SVER01000018">
    <property type="protein sequence ID" value="MBE5919783.1"/>
    <property type="molecule type" value="Genomic_DNA"/>
</dbReference>